<dbReference type="PANTHER" id="PTHR46211">
    <property type="entry name" value="GLYCEROPHOSPHORYL DIESTER PHOSPHODIESTERASE"/>
    <property type="match status" value="1"/>
</dbReference>
<dbReference type="Pfam" id="PF03009">
    <property type="entry name" value="GDPD"/>
    <property type="match status" value="1"/>
</dbReference>
<dbReference type="KEGG" id="ftc:DA46_1979"/>
<dbReference type="InterPro" id="IPR030395">
    <property type="entry name" value="GP_PDE_dom"/>
</dbReference>
<evidence type="ECO:0000313" key="3">
    <source>
        <dbReference type="EMBL" id="NDS68014.1"/>
    </source>
</evidence>
<feature type="domain" description="GP-PDE" evidence="1">
    <location>
        <begin position="4"/>
        <end position="250"/>
    </location>
</feature>
<name>A0A0B3VYU4_FRATU</name>
<protein>
    <submittedName>
        <fullName evidence="3">Glycerophosphoryl diester phosphodiesterase</fullName>
    </submittedName>
</protein>
<reference evidence="3" key="2">
    <citation type="submission" date="2020-02" db="EMBL/GenBank/DDBJ databases">
        <title>Using affinity propagation clustering for identifying bacterial clades and subclades with whole-genome sequences of Francisella tularensis.</title>
        <authorList>
            <person name="Homeier-Bachmann T."/>
            <person name="Abdel-Glil M.Y."/>
            <person name="Hackbart A."/>
            <person name="Hotzel H."/>
            <person name="Tomaso H."/>
        </authorList>
    </citation>
    <scope>NUCLEOTIDE SEQUENCE</scope>
    <source>
        <strain evidence="3">15T0085</strain>
        <strain evidence="2">17T1429</strain>
    </source>
</reference>
<dbReference type="SUPFAM" id="SSF51695">
    <property type="entry name" value="PLC-like phosphodiesterases"/>
    <property type="match status" value="1"/>
</dbReference>
<sequence>MHVDKFISHRGANSDFIENTIEAFQIAKAAGFNWFETDVQMSSDGELFLFHDKTPKRFADCDKNVIEMTLAELKQIQLADSVLKVKAKIPTLREYLDWASENDVFTNLELKISTQDKKYQQKLVENVFKILQKYPNLKTKVLISSFSNFVMKLLKKYKDYPQGKLFYTVNWPRDFSYIDKNLYKNYKQNRYLAIIINYSCLNQQRVNYLKRKFDKIFVYSVYTDCEAKQLLAWDIDAMFIDKKEQLNLTL</sequence>
<evidence type="ECO:0000259" key="1">
    <source>
        <dbReference type="PROSITE" id="PS51704"/>
    </source>
</evidence>
<accession>A0A0B3VYU4</accession>
<dbReference type="HOGENOM" id="CLU_030006_3_5_6"/>
<dbReference type="KEGG" id="ftz:CH68_896"/>
<dbReference type="OMA" id="CWTIRDE"/>
<dbReference type="GO" id="GO:0006629">
    <property type="term" value="P:lipid metabolic process"/>
    <property type="evidence" value="ECO:0007669"/>
    <property type="project" value="InterPro"/>
</dbReference>
<dbReference type="PROSITE" id="PS51704">
    <property type="entry name" value="GP_PDE"/>
    <property type="match status" value="1"/>
</dbReference>
<dbReference type="PANTHER" id="PTHR46211:SF1">
    <property type="entry name" value="GLYCEROPHOSPHODIESTER PHOSPHODIESTERASE, CYTOPLASMIC"/>
    <property type="match status" value="1"/>
</dbReference>
<comment type="caution">
    <text evidence="3">The sequence shown here is derived from an EMBL/GenBank/DDBJ whole genome shotgun (WGS) entry which is preliminary data.</text>
</comment>
<dbReference type="AlphaFoldDB" id="A0A0B3VYU4"/>
<dbReference type="EMBL" id="JAAGJP010000011">
    <property type="protein sequence ID" value="NDS68014.1"/>
    <property type="molecule type" value="Genomic_DNA"/>
</dbReference>
<gene>
    <name evidence="3" type="ORF">FWI86_02645</name>
    <name evidence="2" type="ORF">FWJ04_05635</name>
</gene>
<dbReference type="RefSeq" id="WP_003015404.1">
    <property type="nucleotide sequence ID" value="NZ_AP023459.1"/>
</dbReference>
<dbReference type="eggNOG" id="COG0584">
    <property type="taxonomic scope" value="Bacteria"/>
</dbReference>
<proteinExistence type="predicted"/>
<reference evidence="3" key="1">
    <citation type="submission" date="2019-08" db="EMBL/GenBank/DDBJ databases">
        <authorList>
            <person name="Busch A."/>
        </authorList>
    </citation>
    <scope>NUCLEOTIDE SEQUENCE</scope>
    <source>
        <strain evidence="3">15T0085</strain>
        <strain evidence="2">17T1429</strain>
    </source>
</reference>
<dbReference type="GO" id="GO:0008081">
    <property type="term" value="F:phosphoric diester hydrolase activity"/>
    <property type="evidence" value="ECO:0007669"/>
    <property type="project" value="InterPro"/>
</dbReference>
<dbReference type="Gene3D" id="3.20.20.190">
    <property type="entry name" value="Phosphatidylinositol (PI) phosphodiesterase"/>
    <property type="match status" value="1"/>
</dbReference>
<evidence type="ECO:0000313" key="2">
    <source>
        <dbReference type="EMBL" id="NDR89124.1"/>
    </source>
</evidence>
<dbReference type="KEGG" id="ftv:CH67_1165"/>
<organism evidence="3">
    <name type="scientific">Francisella tularensis subsp. holarctica</name>
    <dbReference type="NCBI Taxonomy" id="119857"/>
    <lineage>
        <taxon>Bacteria</taxon>
        <taxon>Pseudomonadati</taxon>
        <taxon>Pseudomonadota</taxon>
        <taxon>Gammaproteobacteria</taxon>
        <taxon>Thiotrichales</taxon>
        <taxon>Francisellaceae</taxon>
        <taxon>Francisella</taxon>
    </lineage>
</organism>
<dbReference type="EMBL" id="JAAGKH010000038">
    <property type="protein sequence ID" value="NDR89124.1"/>
    <property type="molecule type" value="Genomic_DNA"/>
</dbReference>
<dbReference type="InterPro" id="IPR017946">
    <property type="entry name" value="PLC-like_Pdiesterase_TIM-brl"/>
</dbReference>